<evidence type="ECO:0000256" key="1">
    <source>
        <dbReference type="PROSITE-ProRule" id="PRU00047"/>
    </source>
</evidence>
<dbReference type="GeneID" id="18924356"/>
<dbReference type="GO" id="GO:0008270">
    <property type="term" value="F:zinc ion binding"/>
    <property type="evidence" value="ECO:0007669"/>
    <property type="project" value="UniProtKB-KW"/>
</dbReference>
<dbReference type="Proteomes" id="UP000001072">
    <property type="component" value="Unassembled WGS sequence"/>
</dbReference>
<dbReference type="OrthoDB" id="10543139at2759"/>
<name>F4S2Y4_MELLP</name>
<organism evidence="5">
    <name type="scientific">Melampsora larici-populina (strain 98AG31 / pathotype 3-4-7)</name>
    <name type="common">Poplar leaf rust fungus</name>
    <dbReference type="NCBI Taxonomy" id="747676"/>
    <lineage>
        <taxon>Eukaryota</taxon>
        <taxon>Fungi</taxon>
        <taxon>Dikarya</taxon>
        <taxon>Basidiomycota</taxon>
        <taxon>Pucciniomycotina</taxon>
        <taxon>Pucciniomycetes</taxon>
        <taxon>Pucciniales</taxon>
        <taxon>Melampsoraceae</taxon>
        <taxon>Melampsora</taxon>
    </lineage>
</organism>
<evidence type="ECO:0000313" key="4">
    <source>
        <dbReference type="EMBL" id="EGG00883.1"/>
    </source>
</evidence>
<dbReference type="RefSeq" id="XP_007415731.1">
    <property type="nucleotide sequence ID" value="XM_007415669.1"/>
</dbReference>
<dbReference type="InParanoid" id="F4S2Y4"/>
<keyword evidence="1" id="KW-0863">Zinc-finger</keyword>
<reference evidence="5" key="1">
    <citation type="journal article" date="2011" name="Proc. Natl. Acad. Sci. U.S.A.">
        <title>Obligate biotrophy features unraveled by the genomic analysis of rust fungi.</title>
        <authorList>
            <person name="Duplessis S."/>
            <person name="Cuomo C.A."/>
            <person name="Lin Y.-C."/>
            <person name="Aerts A."/>
            <person name="Tisserant E."/>
            <person name="Veneault-Fourrey C."/>
            <person name="Joly D.L."/>
            <person name="Hacquard S."/>
            <person name="Amselem J."/>
            <person name="Cantarel B.L."/>
            <person name="Chiu R."/>
            <person name="Coutinho P.M."/>
            <person name="Feau N."/>
            <person name="Field M."/>
            <person name="Frey P."/>
            <person name="Gelhaye E."/>
            <person name="Goldberg J."/>
            <person name="Grabherr M.G."/>
            <person name="Kodira C.D."/>
            <person name="Kohler A."/>
            <person name="Kuees U."/>
            <person name="Lindquist E.A."/>
            <person name="Lucas S.M."/>
            <person name="Mago R."/>
            <person name="Mauceli E."/>
            <person name="Morin E."/>
            <person name="Murat C."/>
            <person name="Pangilinan J.L."/>
            <person name="Park R."/>
            <person name="Pearson M."/>
            <person name="Quesneville H."/>
            <person name="Rouhier N."/>
            <person name="Sakthikumar S."/>
            <person name="Salamov A.A."/>
            <person name="Schmutz J."/>
            <person name="Selles B."/>
            <person name="Shapiro H."/>
            <person name="Tanguay P."/>
            <person name="Tuskan G.A."/>
            <person name="Henrissat B."/>
            <person name="Van de Peer Y."/>
            <person name="Rouze P."/>
            <person name="Ellis J.G."/>
            <person name="Dodds P.N."/>
            <person name="Schein J.E."/>
            <person name="Zhong S."/>
            <person name="Hamelin R.C."/>
            <person name="Grigoriev I.V."/>
            <person name="Szabo L.J."/>
            <person name="Martin F."/>
        </authorList>
    </citation>
    <scope>NUCLEOTIDE SEQUENCE [LARGE SCALE GENOMIC DNA]</scope>
    <source>
        <strain evidence="5">98AG31 / pathotype 3-4-7</strain>
    </source>
</reference>
<dbReference type="PROSITE" id="PS50158">
    <property type="entry name" value="ZF_CCHC"/>
    <property type="match status" value="1"/>
</dbReference>
<dbReference type="EMBL" id="GL883142">
    <property type="protein sequence ID" value="EGG00883.1"/>
    <property type="molecule type" value="Genomic_DNA"/>
</dbReference>
<gene>
    <name evidence="4" type="ORF">MELLADRAFT_111357</name>
</gene>
<evidence type="ECO:0000259" key="3">
    <source>
        <dbReference type="PROSITE" id="PS50158"/>
    </source>
</evidence>
<dbReference type="KEGG" id="mlr:MELLADRAFT_111357"/>
<sequence length="172" mass="18897">MSPIRNVKIPTSANFAKLDKRTQSEMVPWKISTSAHHCVKEGLDQCIRCGRFGHLKVRCTTNLNHTPKGDKPKKALPYPDWRRVQNGKKYSIDVLNMSPRDLAKAVAEYHDDTPVISMTIEEVAALDAIEAAGPKTSQGCQKHSKADTGSQNHSQAEESPAAIPPVESAVLQ</sequence>
<dbReference type="AlphaFoldDB" id="F4S2Y4"/>
<dbReference type="VEuPathDB" id="FungiDB:MELLADRAFT_111357"/>
<keyword evidence="5" id="KW-1185">Reference proteome</keyword>
<evidence type="ECO:0000313" key="5">
    <source>
        <dbReference type="Proteomes" id="UP000001072"/>
    </source>
</evidence>
<evidence type="ECO:0000256" key="2">
    <source>
        <dbReference type="SAM" id="MobiDB-lite"/>
    </source>
</evidence>
<keyword evidence="1" id="KW-0862">Zinc</keyword>
<dbReference type="HOGENOM" id="CLU_1332184_0_0_1"/>
<protein>
    <recommendedName>
        <fullName evidence="3">CCHC-type domain-containing protein</fullName>
    </recommendedName>
</protein>
<accession>F4S2Y4</accession>
<keyword evidence="1" id="KW-0479">Metal-binding</keyword>
<feature type="compositionally biased region" description="Polar residues" evidence="2">
    <location>
        <begin position="135"/>
        <end position="154"/>
    </location>
</feature>
<dbReference type="InterPro" id="IPR001878">
    <property type="entry name" value="Znf_CCHC"/>
</dbReference>
<feature type="region of interest" description="Disordered" evidence="2">
    <location>
        <begin position="133"/>
        <end position="172"/>
    </location>
</feature>
<proteinExistence type="predicted"/>
<dbReference type="GO" id="GO:0003676">
    <property type="term" value="F:nucleic acid binding"/>
    <property type="evidence" value="ECO:0007669"/>
    <property type="project" value="InterPro"/>
</dbReference>
<feature type="domain" description="CCHC-type" evidence="3">
    <location>
        <begin position="46"/>
        <end position="59"/>
    </location>
</feature>